<accession>A0AAV0NSN2</accession>
<dbReference type="EMBL" id="CAMGYJ010000008">
    <property type="protein sequence ID" value="CAI0461367.1"/>
    <property type="molecule type" value="Genomic_DNA"/>
</dbReference>
<feature type="non-terminal residue" evidence="1">
    <location>
        <position position="68"/>
    </location>
</feature>
<protein>
    <submittedName>
        <fullName evidence="1">Uncharacterized protein</fullName>
    </submittedName>
</protein>
<evidence type="ECO:0000313" key="2">
    <source>
        <dbReference type="Proteomes" id="UP001154282"/>
    </source>
</evidence>
<dbReference type="Proteomes" id="UP001154282">
    <property type="component" value="Unassembled WGS sequence"/>
</dbReference>
<dbReference type="AlphaFoldDB" id="A0AAV0NSN2"/>
<evidence type="ECO:0000313" key="1">
    <source>
        <dbReference type="EMBL" id="CAI0461367.1"/>
    </source>
</evidence>
<comment type="caution">
    <text evidence="1">The sequence shown here is derived from an EMBL/GenBank/DDBJ whole genome shotgun (WGS) entry which is preliminary data.</text>
</comment>
<keyword evidence="2" id="KW-1185">Reference proteome</keyword>
<organism evidence="1 2">
    <name type="scientific">Linum tenue</name>
    <dbReference type="NCBI Taxonomy" id="586396"/>
    <lineage>
        <taxon>Eukaryota</taxon>
        <taxon>Viridiplantae</taxon>
        <taxon>Streptophyta</taxon>
        <taxon>Embryophyta</taxon>
        <taxon>Tracheophyta</taxon>
        <taxon>Spermatophyta</taxon>
        <taxon>Magnoliopsida</taxon>
        <taxon>eudicotyledons</taxon>
        <taxon>Gunneridae</taxon>
        <taxon>Pentapetalae</taxon>
        <taxon>rosids</taxon>
        <taxon>fabids</taxon>
        <taxon>Malpighiales</taxon>
        <taxon>Linaceae</taxon>
        <taxon>Linum</taxon>
    </lineage>
</organism>
<gene>
    <name evidence="1" type="ORF">LITE_LOCUS34904</name>
</gene>
<reference evidence="1" key="1">
    <citation type="submission" date="2022-08" db="EMBL/GenBank/DDBJ databases">
        <authorList>
            <person name="Gutierrez-Valencia J."/>
        </authorList>
    </citation>
    <scope>NUCLEOTIDE SEQUENCE</scope>
</reference>
<sequence length="68" mass="8089">MQNAIDYSLSRRFTNFKHHCHEHYQNLGAANARQTPPENINMDDWVHLCEHFESPRFKEKAKQATNHP</sequence>
<proteinExistence type="predicted"/>
<name>A0AAV0NSN2_9ROSI</name>